<dbReference type="Proteomes" id="UP000199397">
    <property type="component" value="Unassembled WGS sequence"/>
</dbReference>
<dbReference type="PANTHER" id="PTHR22946:SF0">
    <property type="entry name" value="DIENELACTONE HYDROLASE DOMAIN-CONTAINING PROTEIN"/>
    <property type="match status" value="1"/>
</dbReference>
<dbReference type="InterPro" id="IPR002925">
    <property type="entry name" value="Dienelactn_hydro"/>
</dbReference>
<protein>
    <submittedName>
        <fullName evidence="3">Dienelactone hydrolase</fullName>
    </submittedName>
</protein>
<dbReference type="InterPro" id="IPR029058">
    <property type="entry name" value="AB_hydrolase_fold"/>
</dbReference>
<evidence type="ECO:0000256" key="1">
    <source>
        <dbReference type="SAM" id="SignalP"/>
    </source>
</evidence>
<feature type="chain" id="PRO_5011776862" evidence="1">
    <location>
        <begin position="22"/>
        <end position="259"/>
    </location>
</feature>
<sequence>MKKLSLLAIAGLSLLASNVMAAVKSGAVEYELDGTKFVGQMYYDDAVTEKRPGVLVVHEWWGLNDHAKTQAQKLAELGYVAFAADMYGEGKSTDKPEQAKEWMTEITSDVEAWRATANAGLEQLKKSDKVDAEKLAAIGYCFGGGTMMQMAYGGTDIDGVVSFHGSLPSAPDGTEIKTKILAFHGNADGMVPPATVNKFTEQMEKTGADWQFVAYGGDVRHGFTNPNAGKYGIENLKYDEKADQRSWAGMKAFFDEIFK</sequence>
<feature type="signal peptide" evidence="1">
    <location>
        <begin position="1"/>
        <end position="21"/>
    </location>
</feature>
<keyword evidence="1" id="KW-0732">Signal</keyword>
<dbReference type="RefSeq" id="WP_093070732.1">
    <property type="nucleotide sequence ID" value="NZ_FNQP01000034.1"/>
</dbReference>
<organism evidence="3 4">
    <name type="scientific">Thiothrix caldifontis</name>
    <dbReference type="NCBI Taxonomy" id="525918"/>
    <lineage>
        <taxon>Bacteria</taxon>
        <taxon>Pseudomonadati</taxon>
        <taxon>Pseudomonadota</taxon>
        <taxon>Gammaproteobacteria</taxon>
        <taxon>Thiotrichales</taxon>
        <taxon>Thiotrichaceae</taxon>
        <taxon>Thiothrix</taxon>
    </lineage>
</organism>
<dbReference type="EMBL" id="FNQP01000034">
    <property type="protein sequence ID" value="SEB09268.1"/>
    <property type="molecule type" value="Genomic_DNA"/>
</dbReference>
<dbReference type="Gene3D" id="3.40.50.1820">
    <property type="entry name" value="alpha/beta hydrolase"/>
    <property type="match status" value="1"/>
</dbReference>
<evidence type="ECO:0000313" key="4">
    <source>
        <dbReference type="Proteomes" id="UP000199397"/>
    </source>
</evidence>
<dbReference type="SUPFAM" id="SSF53474">
    <property type="entry name" value="alpha/beta-Hydrolases"/>
    <property type="match status" value="1"/>
</dbReference>
<feature type="domain" description="Dienelactone hydrolase" evidence="2">
    <location>
        <begin position="47"/>
        <end position="257"/>
    </location>
</feature>
<evidence type="ECO:0000259" key="2">
    <source>
        <dbReference type="Pfam" id="PF01738"/>
    </source>
</evidence>
<evidence type="ECO:0000313" key="3">
    <source>
        <dbReference type="EMBL" id="SEB09268.1"/>
    </source>
</evidence>
<keyword evidence="3" id="KW-0378">Hydrolase</keyword>
<name>A0A1H4GK92_9GAMM</name>
<dbReference type="InterPro" id="IPR050261">
    <property type="entry name" value="FrsA_esterase"/>
</dbReference>
<dbReference type="PANTHER" id="PTHR22946">
    <property type="entry name" value="DIENELACTONE HYDROLASE DOMAIN-CONTAINING PROTEIN-RELATED"/>
    <property type="match status" value="1"/>
</dbReference>
<dbReference type="Pfam" id="PF01738">
    <property type="entry name" value="DLH"/>
    <property type="match status" value="1"/>
</dbReference>
<gene>
    <name evidence="3" type="ORF">SAMN05660964_03509</name>
</gene>
<keyword evidence="4" id="KW-1185">Reference proteome</keyword>
<reference evidence="3 4" key="1">
    <citation type="submission" date="2016-10" db="EMBL/GenBank/DDBJ databases">
        <authorList>
            <person name="de Groot N.N."/>
        </authorList>
    </citation>
    <scope>NUCLEOTIDE SEQUENCE [LARGE SCALE GENOMIC DNA]</scope>
    <source>
        <strain evidence="3 4">DSM 21228</strain>
    </source>
</reference>
<dbReference type="AlphaFoldDB" id="A0A1H4GK92"/>
<dbReference type="OrthoDB" id="9787933at2"/>
<proteinExistence type="predicted"/>
<dbReference type="GO" id="GO:0016787">
    <property type="term" value="F:hydrolase activity"/>
    <property type="evidence" value="ECO:0007669"/>
    <property type="project" value="UniProtKB-KW"/>
</dbReference>
<dbReference type="STRING" id="525918.SAMN05660964_03509"/>
<accession>A0A1H4GK92</accession>